<dbReference type="GO" id="GO:0006935">
    <property type="term" value="P:chemotaxis"/>
    <property type="evidence" value="ECO:0007669"/>
    <property type="project" value="UniProtKB-KW"/>
</dbReference>
<dbReference type="PANTHER" id="PTHR32089:SF114">
    <property type="entry name" value="METHYL-ACCEPTING CHEMOTAXIS PROTEIN MCPB"/>
    <property type="match status" value="1"/>
</dbReference>
<evidence type="ECO:0000259" key="6">
    <source>
        <dbReference type="PROSITE" id="PS50111"/>
    </source>
</evidence>
<keyword evidence="1" id="KW-0145">Chemotaxis</keyword>
<dbReference type="Gene3D" id="6.10.340.10">
    <property type="match status" value="1"/>
</dbReference>
<dbReference type="PATRIC" id="fig|1379739.3.peg.719"/>
<dbReference type="CDD" id="cd12913">
    <property type="entry name" value="PDC1_MCP_like"/>
    <property type="match status" value="1"/>
</dbReference>
<keyword evidence="2 4" id="KW-0807">Transducer</keyword>
<name>A0A0D1AQJ9_CLOBO</name>
<dbReference type="Pfam" id="PF00015">
    <property type="entry name" value="MCPsignal"/>
    <property type="match status" value="1"/>
</dbReference>
<dbReference type="PROSITE" id="PS50111">
    <property type="entry name" value="CHEMOTAXIS_TRANSDUC_2"/>
    <property type="match status" value="1"/>
</dbReference>
<dbReference type="RefSeq" id="WP_043031144.1">
    <property type="nucleotide sequence ID" value="NZ_JXSU01000006.1"/>
</dbReference>
<dbReference type="InterPro" id="IPR029151">
    <property type="entry name" value="Sensor-like_sf"/>
</dbReference>
<comment type="similarity">
    <text evidence="3">Belongs to the methyl-accepting chemotaxis (MCP) protein family.</text>
</comment>
<dbReference type="Pfam" id="PF00672">
    <property type="entry name" value="HAMP"/>
    <property type="match status" value="1"/>
</dbReference>
<dbReference type="PROSITE" id="PS50885">
    <property type="entry name" value="HAMP"/>
    <property type="match status" value="1"/>
</dbReference>
<dbReference type="SMART" id="SM00283">
    <property type="entry name" value="MA"/>
    <property type="match status" value="1"/>
</dbReference>
<dbReference type="CDD" id="cd12912">
    <property type="entry name" value="PDC2_MCP_like"/>
    <property type="match status" value="1"/>
</dbReference>
<dbReference type="SMART" id="SM00304">
    <property type="entry name" value="HAMP"/>
    <property type="match status" value="1"/>
</dbReference>
<dbReference type="Gene3D" id="1.10.287.950">
    <property type="entry name" value="Methyl-accepting chemotaxis protein"/>
    <property type="match status" value="1"/>
</dbReference>
<evidence type="ECO:0000256" key="3">
    <source>
        <dbReference type="ARBA" id="ARBA00029447"/>
    </source>
</evidence>
<dbReference type="InterPro" id="IPR004089">
    <property type="entry name" value="MCPsignal_dom"/>
</dbReference>
<reference evidence="8 9" key="1">
    <citation type="submission" date="2014-06" db="EMBL/GenBank/DDBJ databases">
        <title>Genome characterization of distinct group I Clostridium botulinum lineages.</title>
        <authorList>
            <person name="Giordani F."/>
            <person name="Anselmo A."/>
            <person name="Fillo S."/>
            <person name="Palozzi A.M."/>
            <person name="Fortunato A."/>
            <person name="Gentile B."/>
            <person name="Ciammaruconi A."/>
            <person name="Anniballi F."/>
            <person name="De Medici D."/>
            <person name="Lista F."/>
        </authorList>
    </citation>
    <scope>NUCLEOTIDE SEQUENCE [LARGE SCALE GENOMIC DNA]</scope>
    <source>
        <strain evidence="8 9">B2 450</strain>
    </source>
</reference>
<dbReference type="Proteomes" id="UP000032250">
    <property type="component" value="Unassembled WGS sequence"/>
</dbReference>
<dbReference type="OrthoDB" id="9760371at2"/>
<dbReference type="SUPFAM" id="SSF103190">
    <property type="entry name" value="Sensory domain-like"/>
    <property type="match status" value="1"/>
</dbReference>
<organism evidence="8 9">
    <name type="scientific">Clostridium botulinum B2 450</name>
    <dbReference type="NCBI Taxonomy" id="1379739"/>
    <lineage>
        <taxon>Bacteria</taxon>
        <taxon>Bacillati</taxon>
        <taxon>Bacillota</taxon>
        <taxon>Clostridia</taxon>
        <taxon>Eubacteriales</taxon>
        <taxon>Clostridiaceae</taxon>
        <taxon>Clostridium</taxon>
    </lineage>
</organism>
<dbReference type="Pfam" id="PF22673">
    <property type="entry name" value="MCP-like_PDC_1"/>
    <property type="match status" value="1"/>
</dbReference>
<evidence type="ECO:0000256" key="1">
    <source>
        <dbReference type="ARBA" id="ARBA00022500"/>
    </source>
</evidence>
<evidence type="ECO:0000259" key="7">
    <source>
        <dbReference type="PROSITE" id="PS50885"/>
    </source>
</evidence>
<protein>
    <submittedName>
        <fullName evidence="8">Chemotaxis protein</fullName>
    </submittedName>
</protein>
<dbReference type="PANTHER" id="PTHR32089">
    <property type="entry name" value="METHYL-ACCEPTING CHEMOTAXIS PROTEIN MCPB"/>
    <property type="match status" value="1"/>
</dbReference>
<feature type="transmembrane region" description="Helical" evidence="5">
    <location>
        <begin position="303"/>
        <end position="325"/>
    </location>
</feature>
<evidence type="ECO:0000256" key="2">
    <source>
        <dbReference type="ARBA" id="ARBA00023224"/>
    </source>
</evidence>
<dbReference type="CDD" id="cd11386">
    <property type="entry name" value="MCP_signal"/>
    <property type="match status" value="1"/>
</dbReference>
<keyword evidence="5" id="KW-0472">Membrane</keyword>
<sequence>MKFNFKSIKTLILCTILPLTILSMVFLSILSYSNSKNIISNEIEDKMKFQTKAISENIEKSLLTHKKIAETLSKTVESSKDIMPKDTYKNIVGNFIKTNDETFGTGIWFEPYKFNAKEKFFGPYCFKDGNKVVYTDKYSTESYNYMNYDWYKSAKSSTASCVWSKPYLDELSNITMVSTSAAFRDKSGNLLGVATADINLDRLQKMIANVKFGKTGKAILLDKDGNYITNPNKSKIIKMNITKETENSLSTLGKEMLSNKKGTGTYKEGNIKKLVYYDSIPETGWIIALSIDQSEVTAPLKQLLIKSIIFILIALALIIIFILWFSNYLTKNINRVNIFSETISNGDLTKSLSIDSKDELGAMGKNLNSMKNTLNNIINNFNISLKDIVSISEELSASAEQTQSASDQIAQSISDIATGSETQSKTSQDSVKNLEEIYRGMEQISNNVQSVTDYSMATYKKAEEGNITVSTAINKMKDIEESVTDSANIVTTLEEKSNNIDNIVSLITSIAEQTNLLALNAAIEAARAGEAGKGFAVVAEEVRKLAEESSASAGSIGNIIKEVQNDIAKVVNSMKVETDNVNEGIVIVQNTKNSFENILSSIDKVSREMQDVSAVVEEITASTETVVNSLEKIDSIIKESSSNTQNVAASAEEQTAIMKEVAEVATNLSQMSLKLEKDINIFKI</sequence>
<dbReference type="InterPro" id="IPR003660">
    <property type="entry name" value="HAMP_dom"/>
</dbReference>
<keyword evidence="5" id="KW-0812">Transmembrane</keyword>
<dbReference type="GO" id="GO:0016020">
    <property type="term" value="C:membrane"/>
    <property type="evidence" value="ECO:0007669"/>
    <property type="project" value="InterPro"/>
</dbReference>
<accession>A0A0D1AQJ9</accession>
<proteinExistence type="inferred from homology"/>
<dbReference type="GO" id="GO:0007165">
    <property type="term" value="P:signal transduction"/>
    <property type="evidence" value="ECO:0007669"/>
    <property type="project" value="UniProtKB-KW"/>
</dbReference>
<dbReference type="EMBL" id="JXSU01000006">
    <property type="protein sequence ID" value="KIS25384.1"/>
    <property type="molecule type" value="Genomic_DNA"/>
</dbReference>
<keyword evidence="5" id="KW-1133">Transmembrane helix</keyword>
<dbReference type="Gene3D" id="3.30.450.20">
    <property type="entry name" value="PAS domain"/>
    <property type="match status" value="2"/>
</dbReference>
<evidence type="ECO:0000256" key="5">
    <source>
        <dbReference type="SAM" id="Phobius"/>
    </source>
</evidence>
<gene>
    <name evidence="8" type="ORF">N495_02060</name>
</gene>
<dbReference type="AlphaFoldDB" id="A0A0D1AQJ9"/>
<dbReference type="HOGENOM" id="CLU_000445_107_19_9"/>
<dbReference type="SUPFAM" id="SSF58104">
    <property type="entry name" value="Methyl-accepting chemotaxis protein (MCP) signaling domain"/>
    <property type="match status" value="1"/>
</dbReference>
<feature type="domain" description="Methyl-accepting transducer" evidence="6">
    <location>
        <begin position="398"/>
        <end position="634"/>
    </location>
</feature>
<comment type="caution">
    <text evidence="8">The sequence shown here is derived from an EMBL/GenBank/DDBJ whole genome shotgun (WGS) entry which is preliminary data.</text>
</comment>
<evidence type="ECO:0000313" key="9">
    <source>
        <dbReference type="Proteomes" id="UP000032250"/>
    </source>
</evidence>
<dbReference type="CDD" id="cd06225">
    <property type="entry name" value="HAMP"/>
    <property type="match status" value="1"/>
</dbReference>
<feature type="domain" description="HAMP" evidence="7">
    <location>
        <begin position="327"/>
        <end position="379"/>
    </location>
</feature>
<evidence type="ECO:0000256" key="4">
    <source>
        <dbReference type="PROSITE-ProRule" id="PRU00284"/>
    </source>
</evidence>
<evidence type="ECO:0000313" key="8">
    <source>
        <dbReference type="EMBL" id="KIS25384.1"/>
    </source>
</evidence>